<protein>
    <submittedName>
        <fullName evidence="2">Reverse transcriptase domain-containing protein</fullName>
    </submittedName>
</protein>
<dbReference type="SUPFAM" id="SSF56672">
    <property type="entry name" value="DNA/RNA polymerases"/>
    <property type="match status" value="1"/>
</dbReference>
<keyword evidence="2" id="KW-0808">Transferase</keyword>
<dbReference type="InterPro" id="IPR043502">
    <property type="entry name" value="DNA/RNA_pol_sf"/>
</dbReference>
<proteinExistence type="predicted"/>
<keyword evidence="2" id="KW-0548">Nucleotidyltransferase</keyword>
<dbReference type="AlphaFoldDB" id="A0A699KXN5"/>
<reference evidence="2" key="1">
    <citation type="journal article" date="2019" name="Sci. Rep.">
        <title>Draft genome of Tanacetum cinerariifolium, the natural source of mosquito coil.</title>
        <authorList>
            <person name="Yamashiro T."/>
            <person name="Shiraishi A."/>
            <person name="Satake H."/>
            <person name="Nakayama K."/>
        </authorList>
    </citation>
    <scope>NUCLEOTIDE SEQUENCE</scope>
</reference>
<dbReference type="PANTHER" id="PTHR24559:SF444">
    <property type="entry name" value="REVERSE TRANSCRIPTASE DOMAIN-CONTAINING PROTEIN"/>
    <property type="match status" value="1"/>
</dbReference>
<gene>
    <name evidence="2" type="ORF">Tci_687945</name>
</gene>
<comment type="caution">
    <text evidence="2">The sequence shown here is derived from an EMBL/GenBank/DDBJ whole genome shotgun (WGS) entry which is preliminary data.</text>
</comment>
<dbReference type="Gene3D" id="3.30.70.270">
    <property type="match status" value="1"/>
</dbReference>
<evidence type="ECO:0000313" key="2">
    <source>
        <dbReference type="EMBL" id="GFB15974.1"/>
    </source>
</evidence>
<evidence type="ECO:0000259" key="1">
    <source>
        <dbReference type="Pfam" id="PF00078"/>
    </source>
</evidence>
<dbReference type="InterPro" id="IPR053134">
    <property type="entry name" value="RNA-dir_DNA_polymerase"/>
</dbReference>
<dbReference type="EMBL" id="BKCJ010564930">
    <property type="protein sequence ID" value="GFB15974.1"/>
    <property type="molecule type" value="Genomic_DNA"/>
</dbReference>
<feature type="domain" description="Reverse transcriptase" evidence="1">
    <location>
        <begin position="65"/>
        <end position="149"/>
    </location>
</feature>
<sequence>MTGVPWHIAEHRLNVCEGCLPVRQKKMGQAPERNKAISEEVKKLVEANIMKEVHYHSWRSNPVMVKKHDDSWKMCVDFKDLNKSFPKDGYPLSKIDWKVESFCRYPYKCFLDAYKGYHQIKMAEEDEEKTTFITSQGIFCYSKMSFGLKTLEQPTSVW</sequence>
<keyword evidence="2" id="KW-0695">RNA-directed DNA polymerase</keyword>
<name>A0A699KXN5_TANCI</name>
<dbReference type="CDD" id="cd01647">
    <property type="entry name" value="RT_LTR"/>
    <property type="match status" value="1"/>
</dbReference>
<organism evidence="2">
    <name type="scientific">Tanacetum cinerariifolium</name>
    <name type="common">Dalmatian daisy</name>
    <name type="synonym">Chrysanthemum cinerariifolium</name>
    <dbReference type="NCBI Taxonomy" id="118510"/>
    <lineage>
        <taxon>Eukaryota</taxon>
        <taxon>Viridiplantae</taxon>
        <taxon>Streptophyta</taxon>
        <taxon>Embryophyta</taxon>
        <taxon>Tracheophyta</taxon>
        <taxon>Spermatophyta</taxon>
        <taxon>Magnoliopsida</taxon>
        <taxon>eudicotyledons</taxon>
        <taxon>Gunneridae</taxon>
        <taxon>Pentapetalae</taxon>
        <taxon>asterids</taxon>
        <taxon>campanulids</taxon>
        <taxon>Asterales</taxon>
        <taxon>Asteraceae</taxon>
        <taxon>Asteroideae</taxon>
        <taxon>Anthemideae</taxon>
        <taxon>Anthemidinae</taxon>
        <taxon>Tanacetum</taxon>
    </lineage>
</organism>
<dbReference type="PANTHER" id="PTHR24559">
    <property type="entry name" value="TRANSPOSON TY3-I GAG-POL POLYPROTEIN"/>
    <property type="match status" value="1"/>
</dbReference>
<dbReference type="Pfam" id="PF00078">
    <property type="entry name" value="RVT_1"/>
    <property type="match status" value="1"/>
</dbReference>
<dbReference type="InterPro" id="IPR000477">
    <property type="entry name" value="RT_dom"/>
</dbReference>
<dbReference type="Gene3D" id="3.10.10.10">
    <property type="entry name" value="HIV Type 1 Reverse Transcriptase, subunit A, domain 1"/>
    <property type="match status" value="1"/>
</dbReference>
<dbReference type="InterPro" id="IPR043128">
    <property type="entry name" value="Rev_trsase/Diguanyl_cyclase"/>
</dbReference>
<accession>A0A699KXN5</accession>
<dbReference type="GO" id="GO:0003964">
    <property type="term" value="F:RNA-directed DNA polymerase activity"/>
    <property type="evidence" value="ECO:0007669"/>
    <property type="project" value="UniProtKB-KW"/>
</dbReference>